<name>A0ABP6JCK9_STRTU</name>
<dbReference type="InterPro" id="IPR008972">
    <property type="entry name" value="Cupredoxin"/>
</dbReference>
<feature type="compositionally biased region" description="Low complexity" evidence="1">
    <location>
        <begin position="239"/>
        <end position="269"/>
    </location>
</feature>
<reference evidence="3" key="1">
    <citation type="journal article" date="2019" name="Int. J. Syst. Evol. Microbiol.">
        <title>The Global Catalogue of Microorganisms (GCM) 10K type strain sequencing project: providing services to taxonomists for standard genome sequencing and annotation.</title>
        <authorList>
            <consortium name="The Broad Institute Genomics Platform"/>
            <consortium name="The Broad Institute Genome Sequencing Center for Infectious Disease"/>
            <person name="Wu L."/>
            <person name="Ma J."/>
        </authorList>
    </citation>
    <scope>NUCLEOTIDE SEQUENCE [LARGE SCALE GENOMIC DNA]</scope>
    <source>
        <strain evidence="3">JCM 4087</strain>
    </source>
</reference>
<comment type="caution">
    <text evidence="2">The sequence shown here is derived from an EMBL/GenBank/DDBJ whole genome shotgun (WGS) entry which is preliminary data.</text>
</comment>
<feature type="compositionally biased region" description="Basic and acidic residues" evidence="1">
    <location>
        <begin position="167"/>
        <end position="176"/>
    </location>
</feature>
<feature type="compositionally biased region" description="Low complexity" evidence="1">
    <location>
        <begin position="197"/>
        <end position="206"/>
    </location>
</feature>
<dbReference type="Proteomes" id="UP001501102">
    <property type="component" value="Unassembled WGS sequence"/>
</dbReference>
<accession>A0ABP6JCK9</accession>
<gene>
    <name evidence="2" type="ORF">GCM10020221_22660</name>
</gene>
<feature type="region of interest" description="Disordered" evidence="1">
    <location>
        <begin position="102"/>
        <end position="314"/>
    </location>
</feature>
<feature type="compositionally biased region" description="Polar residues" evidence="1">
    <location>
        <begin position="141"/>
        <end position="165"/>
    </location>
</feature>
<evidence type="ECO:0000313" key="3">
    <source>
        <dbReference type="Proteomes" id="UP001501102"/>
    </source>
</evidence>
<feature type="compositionally biased region" description="Basic and acidic residues" evidence="1">
    <location>
        <begin position="183"/>
        <end position="193"/>
    </location>
</feature>
<keyword evidence="3" id="KW-1185">Reference proteome</keyword>
<dbReference type="Gene3D" id="2.60.40.420">
    <property type="entry name" value="Cupredoxins - blue copper proteins"/>
    <property type="match status" value="1"/>
</dbReference>
<dbReference type="EMBL" id="BAAAXZ010000085">
    <property type="protein sequence ID" value="GAA2926178.1"/>
    <property type="molecule type" value="Genomic_DNA"/>
</dbReference>
<evidence type="ECO:0000313" key="2">
    <source>
        <dbReference type="EMBL" id="GAA2926178.1"/>
    </source>
</evidence>
<evidence type="ECO:0000256" key="1">
    <source>
        <dbReference type="SAM" id="MobiDB-lite"/>
    </source>
</evidence>
<sequence length="314" mass="34186">MQAERLYTLNGQLRPVARIQPGEKRSGWRVLNAFRTANYGCASRPHLHWIGADGIPFDRTRPYRPSCWPRAHRAEFVVRGGKPGRYRIEAAPRTTRRAACADRPALRAATLEVTRPQKTSGAASRTARRPPPMPDLPSPVTARTVSRDNSATTAPVPRSPSTAGSRNDYRIDVEKRGARHGRRECVHHGRDGGDNATSTRCTITSTRSDRRHKASRAATRPGDTDPGISGGTNHLPPRTANSPCAPTSAPTPTERPSATATSLTRTTARGQLLIRPPVRGRLPRGTRTVRTGGKARESAIAPGSSDGWSSERRM</sequence>
<protein>
    <submittedName>
        <fullName evidence="2">Uncharacterized protein</fullName>
    </submittedName>
</protein>
<organism evidence="2 3">
    <name type="scientific">Streptomyces thioluteus</name>
    <dbReference type="NCBI Taxonomy" id="66431"/>
    <lineage>
        <taxon>Bacteria</taxon>
        <taxon>Bacillati</taxon>
        <taxon>Actinomycetota</taxon>
        <taxon>Actinomycetes</taxon>
        <taxon>Kitasatosporales</taxon>
        <taxon>Streptomycetaceae</taxon>
        <taxon>Streptomyces</taxon>
    </lineage>
</organism>
<proteinExistence type="predicted"/>